<proteinExistence type="predicted"/>
<organism evidence="1 2">
    <name type="scientific">Xylaria curta</name>
    <dbReference type="NCBI Taxonomy" id="42375"/>
    <lineage>
        <taxon>Eukaryota</taxon>
        <taxon>Fungi</taxon>
        <taxon>Dikarya</taxon>
        <taxon>Ascomycota</taxon>
        <taxon>Pezizomycotina</taxon>
        <taxon>Sordariomycetes</taxon>
        <taxon>Xylariomycetidae</taxon>
        <taxon>Xylariales</taxon>
        <taxon>Xylariaceae</taxon>
        <taxon>Xylaria</taxon>
    </lineage>
</organism>
<evidence type="ECO:0000313" key="2">
    <source>
        <dbReference type="Proteomes" id="UP001143856"/>
    </source>
</evidence>
<keyword evidence="2" id="KW-1185">Reference proteome</keyword>
<accession>A0ACC1P081</accession>
<name>A0ACC1P081_9PEZI</name>
<protein>
    <submittedName>
        <fullName evidence="1">Uncharacterized protein</fullName>
    </submittedName>
</protein>
<reference evidence="1" key="1">
    <citation type="submission" date="2022-10" db="EMBL/GenBank/DDBJ databases">
        <title>Genome Sequence of Xylaria curta.</title>
        <authorList>
            <person name="Buettner E."/>
        </authorList>
    </citation>
    <scope>NUCLEOTIDE SEQUENCE</scope>
    <source>
        <strain evidence="1">Babe10</strain>
    </source>
</reference>
<gene>
    <name evidence="1" type="ORF">NUW58_g5724</name>
</gene>
<sequence length="509" mass="55846">MVDRMLAPGRCHPFNNLDLDSLNLLIHALILPFLSIQLTIQPPQVRPQDQREHSNGKHGSGARSAGEGADVDDLEIVFGRTALHEAVDKNDADMVHVTARCWCDPLRQDKGLRNCISIATYRKDSTILGIILDAVVARLRPSSTSAYATDADLGNVDIDVLVTTTNRHGNTPLHSAAKRSYADTAAILLQHGANFWRTQGVLDSHGGNSDVDGDQNSSRTVKLLIDSKATLTDLTLCRDLLGVAIESSSIEICLWLVEQHQHCHEIATREDCHGWTPLMVAFQARQADIAALLKPYDTQGLLEKLERQPEYVAGLSPTRWNVNLEDKLVRIALSTDGLEVFPRQHIHVSIGVASRYTTLDIHPGWSAGWGPSFGYHSDDGGISVYEDESVEDILGGPTYNAADTVGCGLDFVKGTIFFTHNGVLLGEFLLPRDEIAPAPKFAVQGGRFFPAVGMGDEIVCVRANFGADPETPFEYDPDTYGTETTRPNGLSKGNHQNYVRMQNERFTVM</sequence>
<evidence type="ECO:0000313" key="1">
    <source>
        <dbReference type="EMBL" id="KAJ2985079.1"/>
    </source>
</evidence>
<dbReference type="Proteomes" id="UP001143856">
    <property type="component" value="Unassembled WGS sequence"/>
</dbReference>
<dbReference type="EMBL" id="JAPDGR010001168">
    <property type="protein sequence ID" value="KAJ2985079.1"/>
    <property type="molecule type" value="Genomic_DNA"/>
</dbReference>
<comment type="caution">
    <text evidence="1">The sequence shown here is derived from an EMBL/GenBank/DDBJ whole genome shotgun (WGS) entry which is preliminary data.</text>
</comment>